<protein>
    <recommendedName>
        <fullName evidence="3">3-oxoacyl-ACP synthase</fullName>
    </recommendedName>
</protein>
<gene>
    <name evidence="1" type="ORF">JY572_02630</name>
</gene>
<accession>A0ABX7N8D5</accession>
<dbReference type="Gene3D" id="3.40.47.10">
    <property type="match status" value="1"/>
</dbReference>
<keyword evidence="2" id="KW-1185">Reference proteome</keyword>
<dbReference type="InterPro" id="IPR016039">
    <property type="entry name" value="Thiolase-like"/>
</dbReference>
<dbReference type="SUPFAM" id="SSF53901">
    <property type="entry name" value="Thiolase-like"/>
    <property type="match status" value="2"/>
</dbReference>
<evidence type="ECO:0000313" key="1">
    <source>
        <dbReference type="EMBL" id="QSQ14999.1"/>
    </source>
</evidence>
<name>A0ABX7N8D5_9BACT</name>
<dbReference type="RefSeq" id="WP_206716742.1">
    <property type="nucleotide sequence ID" value="NZ_CP071091.1"/>
</dbReference>
<reference evidence="1 2" key="1">
    <citation type="submission" date="2021-02" db="EMBL/GenBank/DDBJ databases">
        <title>De Novo genome assembly of isolated myxobacteria.</title>
        <authorList>
            <person name="Stevens D.C."/>
        </authorList>
    </citation>
    <scope>NUCLEOTIDE SEQUENCE [LARGE SCALE GENOMIC DNA]</scope>
    <source>
        <strain evidence="1 2">SCHIC003</strain>
    </source>
</reference>
<organism evidence="1 2">
    <name type="scientific">Myxococcus landrumensis</name>
    <dbReference type="NCBI Taxonomy" id="2813577"/>
    <lineage>
        <taxon>Bacteria</taxon>
        <taxon>Pseudomonadati</taxon>
        <taxon>Myxococcota</taxon>
        <taxon>Myxococcia</taxon>
        <taxon>Myxococcales</taxon>
        <taxon>Cystobacterineae</taxon>
        <taxon>Myxococcaceae</taxon>
        <taxon>Myxococcus</taxon>
    </lineage>
</organism>
<evidence type="ECO:0008006" key="3">
    <source>
        <dbReference type="Google" id="ProtNLM"/>
    </source>
</evidence>
<proteinExistence type="predicted"/>
<dbReference type="EMBL" id="CP071091">
    <property type="protein sequence ID" value="QSQ14999.1"/>
    <property type="molecule type" value="Genomic_DNA"/>
</dbReference>
<sequence>MLRTSFGELGLSRNTLLSVYPEGNAAGLQALAFSRQQIQQGGHEVEIIIGVDSLLDVQTLSYLAASRRLKQATQPRGAIPGEACVGLALTSERIARQAGLRSIAFIEGLGLAAESILTGQNAPLMGEGLTRAIGLALEDADWSGASVLQVNTDLNGEVYRAHEWMLALVRTLNSPHVVHPADCIGDVGAAFAPLLVGMAATAFQRGYARGQRLLVSCSSDSGLRGACAVAPAS</sequence>
<evidence type="ECO:0000313" key="2">
    <source>
        <dbReference type="Proteomes" id="UP000663090"/>
    </source>
</evidence>
<dbReference type="Proteomes" id="UP000663090">
    <property type="component" value="Chromosome"/>
</dbReference>